<evidence type="ECO:0000313" key="1">
    <source>
        <dbReference type="EMBL" id="GIL91448.1"/>
    </source>
</evidence>
<comment type="caution">
    <text evidence="1">The sequence shown here is derived from an EMBL/GenBank/DDBJ whole genome shotgun (WGS) entry which is preliminary data.</text>
</comment>
<reference evidence="1" key="1">
    <citation type="journal article" date="2021" name="Proc. Natl. Acad. Sci. U.S.A.">
        <title>Three genomes in the algal genus Volvox reveal the fate of a haploid sex-determining region after a transition to homothallism.</title>
        <authorList>
            <person name="Yamamoto K."/>
            <person name="Hamaji T."/>
            <person name="Kawai-Toyooka H."/>
            <person name="Matsuzaki R."/>
            <person name="Takahashi F."/>
            <person name="Nishimura Y."/>
            <person name="Kawachi M."/>
            <person name="Noguchi H."/>
            <person name="Minakuchi Y."/>
            <person name="Umen J.G."/>
            <person name="Toyoda A."/>
            <person name="Nozaki H."/>
        </authorList>
    </citation>
    <scope>NUCLEOTIDE SEQUENCE</scope>
    <source>
        <strain evidence="1">NIES-3786</strain>
    </source>
</reference>
<protein>
    <submittedName>
        <fullName evidence="1">Uncharacterized protein</fullName>
    </submittedName>
</protein>
<sequence length="136" mass="15298">MHVRRVEVEEQRRPANGEGSCTHRGLCTVVVGIREVDSQQAGTCALEESAHHGRLLRQQLPSLGVTVRQRQDVRHGAYDIPRDPRRWFTQPRSHAQGHSHLRHALLTNVDVVHAGKQHQVAAELCPRHPPYQVAAV</sequence>
<organism evidence="1 2">
    <name type="scientific">Volvox reticuliferus</name>
    <dbReference type="NCBI Taxonomy" id="1737510"/>
    <lineage>
        <taxon>Eukaryota</taxon>
        <taxon>Viridiplantae</taxon>
        <taxon>Chlorophyta</taxon>
        <taxon>core chlorophytes</taxon>
        <taxon>Chlorophyceae</taxon>
        <taxon>CS clade</taxon>
        <taxon>Chlamydomonadales</taxon>
        <taxon>Volvocaceae</taxon>
        <taxon>Volvox</taxon>
    </lineage>
</organism>
<accession>A0A8J4CYS7</accession>
<evidence type="ECO:0000313" key="2">
    <source>
        <dbReference type="Proteomes" id="UP000747110"/>
    </source>
</evidence>
<gene>
    <name evidence="1" type="ORF">Vretifemale_19001</name>
</gene>
<proteinExistence type="predicted"/>
<name>A0A8J4CYS7_9CHLO</name>
<keyword evidence="2" id="KW-1185">Reference proteome</keyword>
<dbReference type="AlphaFoldDB" id="A0A8J4CYS7"/>
<dbReference type="Proteomes" id="UP000747110">
    <property type="component" value="Unassembled WGS sequence"/>
</dbReference>
<dbReference type="EMBL" id="BNCP01000065">
    <property type="protein sequence ID" value="GIL91448.1"/>
    <property type="molecule type" value="Genomic_DNA"/>
</dbReference>